<keyword evidence="1" id="KW-0597">Phosphoprotein</keyword>
<dbReference type="PROSITE" id="PS50110">
    <property type="entry name" value="RESPONSE_REGULATORY"/>
    <property type="match status" value="1"/>
</dbReference>
<keyword evidence="4" id="KW-1185">Reference proteome</keyword>
<dbReference type="PANTHER" id="PTHR43228">
    <property type="entry name" value="TWO-COMPONENT RESPONSE REGULATOR"/>
    <property type="match status" value="1"/>
</dbReference>
<dbReference type="InterPro" id="IPR011006">
    <property type="entry name" value="CheY-like_superfamily"/>
</dbReference>
<feature type="domain" description="Response regulatory" evidence="2">
    <location>
        <begin position="17"/>
        <end position="132"/>
    </location>
</feature>
<evidence type="ECO:0000256" key="1">
    <source>
        <dbReference type="PROSITE-ProRule" id="PRU00169"/>
    </source>
</evidence>
<sequence length="150" mass="16398">MSTSQALGVTSLKGEVTALVVDDDKVSQMIHHRLLNILGIENHIVGNGKEAVEIHLSGKKFNLILMDRDMPVMNGIEATKKLREMGIRSTIAGVSSHSVSQERQAFIEAGLDDYHEKPLSVTKLLSAISKIKHKAEHELSPGVTDQPLLL</sequence>
<dbReference type="InterPro" id="IPR052048">
    <property type="entry name" value="ST_Response_Regulator"/>
</dbReference>
<evidence type="ECO:0000259" key="2">
    <source>
        <dbReference type="PROSITE" id="PS50110"/>
    </source>
</evidence>
<dbReference type="EMBL" id="JBJKBG010000008">
    <property type="protein sequence ID" value="KAL3725150.1"/>
    <property type="molecule type" value="Genomic_DNA"/>
</dbReference>
<dbReference type="PANTHER" id="PTHR43228:SF12">
    <property type="entry name" value="TWO-COMPONENT RESPONSE REGULATOR 24"/>
    <property type="match status" value="1"/>
</dbReference>
<evidence type="ECO:0000313" key="3">
    <source>
        <dbReference type="EMBL" id="KAL3725150.1"/>
    </source>
</evidence>
<reference evidence="3 4" key="1">
    <citation type="submission" date="2024-11" db="EMBL/GenBank/DDBJ databases">
        <title>Chromosome-level genome assembly of Eucalyptus globulus Labill. provides insights into its genome evolution.</title>
        <authorList>
            <person name="Li X."/>
        </authorList>
    </citation>
    <scope>NUCLEOTIDE SEQUENCE [LARGE SCALE GENOMIC DNA]</scope>
    <source>
        <strain evidence="3">CL2024</strain>
        <tissue evidence="3">Fresh tender leaves</tissue>
    </source>
</reference>
<dbReference type="AlphaFoldDB" id="A0ABD3JD77"/>
<dbReference type="SUPFAM" id="SSF52172">
    <property type="entry name" value="CheY-like"/>
    <property type="match status" value="1"/>
</dbReference>
<protein>
    <recommendedName>
        <fullName evidence="2">Response regulatory domain-containing protein</fullName>
    </recommendedName>
</protein>
<gene>
    <name evidence="3" type="ORF">ACJRO7_030204</name>
</gene>
<dbReference type="Proteomes" id="UP001634007">
    <property type="component" value="Unassembled WGS sequence"/>
</dbReference>
<dbReference type="Pfam" id="PF00072">
    <property type="entry name" value="Response_reg"/>
    <property type="match status" value="1"/>
</dbReference>
<proteinExistence type="predicted"/>
<accession>A0ABD3JD77</accession>
<dbReference type="Gene3D" id="3.40.50.2300">
    <property type="match status" value="1"/>
</dbReference>
<organism evidence="3 4">
    <name type="scientific">Eucalyptus globulus</name>
    <name type="common">Tasmanian blue gum</name>
    <dbReference type="NCBI Taxonomy" id="34317"/>
    <lineage>
        <taxon>Eukaryota</taxon>
        <taxon>Viridiplantae</taxon>
        <taxon>Streptophyta</taxon>
        <taxon>Embryophyta</taxon>
        <taxon>Tracheophyta</taxon>
        <taxon>Spermatophyta</taxon>
        <taxon>Magnoliopsida</taxon>
        <taxon>eudicotyledons</taxon>
        <taxon>Gunneridae</taxon>
        <taxon>Pentapetalae</taxon>
        <taxon>rosids</taxon>
        <taxon>malvids</taxon>
        <taxon>Myrtales</taxon>
        <taxon>Myrtaceae</taxon>
        <taxon>Myrtoideae</taxon>
        <taxon>Eucalypteae</taxon>
        <taxon>Eucalyptus</taxon>
    </lineage>
</organism>
<dbReference type="SMART" id="SM00448">
    <property type="entry name" value="REC"/>
    <property type="match status" value="1"/>
</dbReference>
<comment type="caution">
    <text evidence="3">The sequence shown here is derived from an EMBL/GenBank/DDBJ whole genome shotgun (WGS) entry which is preliminary data.</text>
</comment>
<evidence type="ECO:0000313" key="4">
    <source>
        <dbReference type="Proteomes" id="UP001634007"/>
    </source>
</evidence>
<dbReference type="CDD" id="cd17546">
    <property type="entry name" value="REC_hyHK_CKI1_RcsC-like"/>
    <property type="match status" value="1"/>
</dbReference>
<name>A0ABD3JD77_EUCGL</name>
<dbReference type="InterPro" id="IPR001789">
    <property type="entry name" value="Sig_transdc_resp-reg_receiver"/>
</dbReference>
<feature type="modified residue" description="4-aspartylphosphate" evidence="1">
    <location>
        <position position="67"/>
    </location>
</feature>